<comment type="catalytic activity">
    <reaction evidence="7">
        <text>Endonucleolytic cleavage to 5'-phosphooligonucleotide end-products.</text>
        <dbReference type="EC" id="3.1.21.2"/>
    </reaction>
</comment>
<evidence type="ECO:0000256" key="1">
    <source>
        <dbReference type="ARBA" id="ARBA00005340"/>
    </source>
</evidence>
<keyword evidence="3 7" id="KW-0227">DNA damage</keyword>
<dbReference type="GO" id="GO:0006284">
    <property type="term" value="P:base-excision repair"/>
    <property type="evidence" value="ECO:0007669"/>
    <property type="project" value="TreeGrafter"/>
</dbReference>
<dbReference type="EMBL" id="FQZK01000013">
    <property type="protein sequence ID" value="SHK05729.1"/>
    <property type="molecule type" value="Genomic_DNA"/>
</dbReference>
<dbReference type="PROSITE" id="PS00729">
    <property type="entry name" value="AP_NUCLEASE_F2_1"/>
    <property type="match status" value="1"/>
</dbReference>
<dbReference type="InterPro" id="IPR018246">
    <property type="entry name" value="AP_endonuc_F2_Zn_BS"/>
</dbReference>
<reference evidence="10 11" key="1">
    <citation type="submission" date="2016-11" db="EMBL/GenBank/DDBJ databases">
        <authorList>
            <person name="Jaros S."/>
            <person name="Januszkiewicz K."/>
            <person name="Wedrychowicz H."/>
        </authorList>
    </citation>
    <scope>NUCLEOTIDE SEQUENCE [LARGE SCALE GENOMIC DNA]</scope>
    <source>
        <strain evidence="10 11">CGMCC 4.5723</strain>
    </source>
</reference>
<feature type="binding site" evidence="7">
    <location>
        <position position="229"/>
    </location>
    <ligand>
        <name>Zn(2+)</name>
        <dbReference type="ChEBI" id="CHEBI:29105"/>
        <label>2</label>
    </ligand>
</feature>
<name>A0A1M6PCR2_9ACTN</name>
<feature type="binding site" evidence="7">
    <location>
        <position position="121"/>
    </location>
    <ligand>
        <name>Zn(2+)</name>
        <dbReference type="ChEBI" id="CHEBI:29105"/>
        <label>1</label>
    </ligand>
</feature>
<keyword evidence="7" id="KW-0540">Nuclease</keyword>
<keyword evidence="11" id="KW-1185">Reference proteome</keyword>
<dbReference type="GO" id="GO:0003677">
    <property type="term" value="F:DNA binding"/>
    <property type="evidence" value="ECO:0007669"/>
    <property type="project" value="InterPro"/>
</dbReference>
<dbReference type="InterPro" id="IPR013022">
    <property type="entry name" value="Xyl_isomerase-like_TIM-brl"/>
</dbReference>
<feature type="binding site" evidence="7">
    <location>
        <position position="195"/>
    </location>
    <ligand>
        <name>Zn(2+)</name>
        <dbReference type="ChEBI" id="CHEBI:29105"/>
        <label>3</label>
    </ligand>
</feature>
<keyword evidence="2 7" id="KW-0479">Metal-binding</keyword>
<dbReference type="PROSITE" id="PS00731">
    <property type="entry name" value="AP_NUCLEASE_F2_3"/>
    <property type="match status" value="1"/>
</dbReference>
<dbReference type="PROSITE" id="PS51432">
    <property type="entry name" value="AP_NUCLEASE_F2_4"/>
    <property type="match status" value="1"/>
</dbReference>
<dbReference type="Pfam" id="PF01261">
    <property type="entry name" value="AP_endonuc_2"/>
    <property type="match status" value="1"/>
</dbReference>
<dbReference type="GO" id="GO:0008270">
    <property type="term" value="F:zinc ion binding"/>
    <property type="evidence" value="ECO:0007669"/>
    <property type="project" value="UniProtKB-UniRule"/>
</dbReference>
<dbReference type="GO" id="GO:0008081">
    <property type="term" value="F:phosphoric diester hydrolase activity"/>
    <property type="evidence" value="ECO:0007669"/>
    <property type="project" value="TreeGrafter"/>
</dbReference>
<feature type="binding site" evidence="7">
    <location>
        <position position="158"/>
    </location>
    <ligand>
        <name>Zn(2+)</name>
        <dbReference type="ChEBI" id="CHEBI:29105"/>
        <label>2</label>
    </ligand>
</feature>
<comment type="function">
    <text evidence="7">Endonuclease IV plays a role in DNA repair. It cleaves phosphodiester bonds at apurinic or apyrimidinic (AP) sites, generating a 3'-hydroxyl group and a 5'-terminal sugar phosphate.</text>
</comment>
<evidence type="ECO:0000256" key="6">
    <source>
        <dbReference type="ARBA" id="ARBA00023204"/>
    </source>
</evidence>
<feature type="binding site" evidence="7">
    <location>
        <position position="244"/>
    </location>
    <ligand>
        <name>Zn(2+)</name>
        <dbReference type="ChEBI" id="CHEBI:29105"/>
        <label>3</label>
    </ligand>
</feature>
<evidence type="ECO:0000259" key="9">
    <source>
        <dbReference type="Pfam" id="PF01261"/>
    </source>
</evidence>
<evidence type="ECO:0000256" key="4">
    <source>
        <dbReference type="ARBA" id="ARBA00022801"/>
    </source>
</evidence>
<feature type="binding site" evidence="7">
    <location>
        <position position="192"/>
    </location>
    <ligand>
        <name>Zn(2+)</name>
        <dbReference type="ChEBI" id="CHEBI:29105"/>
        <label>2</label>
    </ligand>
</feature>
<keyword evidence="5 7" id="KW-0862">Zinc</keyword>
<dbReference type="NCBIfam" id="TIGR00587">
    <property type="entry name" value="nfo"/>
    <property type="match status" value="1"/>
</dbReference>
<feature type="binding site" evidence="7">
    <location>
        <position position="81"/>
    </location>
    <ligand>
        <name>Zn(2+)</name>
        <dbReference type="ChEBI" id="CHEBI:29105"/>
        <label>1</label>
    </ligand>
</feature>
<keyword evidence="4 7" id="KW-0378">Hydrolase</keyword>
<dbReference type="AlphaFoldDB" id="A0A1M6PCR2"/>
<dbReference type="InterPro" id="IPR036237">
    <property type="entry name" value="Xyl_isomerase-like_sf"/>
</dbReference>
<feature type="domain" description="Xylose isomerase-like TIM barrel" evidence="9">
    <location>
        <begin position="35"/>
        <end position="291"/>
    </location>
</feature>
<gene>
    <name evidence="7" type="primary">nfo</name>
    <name evidence="10" type="ORF">SAMN05421803_11326</name>
</gene>
<dbReference type="Gene3D" id="3.20.20.150">
    <property type="entry name" value="Divalent-metal-dependent TIM barrel enzymes"/>
    <property type="match status" value="1"/>
</dbReference>
<feature type="binding site" evidence="7">
    <location>
        <position position="242"/>
    </location>
    <ligand>
        <name>Zn(2+)</name>
        <dbReference type="ChEBI" id="CHEBI:29105"/>
        <label>3</label>
    </ligand>
</feature>
<feature type="binding site" evidence="7">
    <location>
        <position position="274"/>
    </location>
    <ligand>
        <name>Zn(2+)</name>
        <dbReference type="ChEBI" id="CHEBI:29105"/>
        <label>2</label>
    </ligand>
</feature>
<sequence length="299" mass="30962">MNTTQHTPSPRTPGAPSPVGAHVPVAGGMADKGLAYAGEIGAETVQVFVSNPRGWATNAGVPAQDARMRERAGDGLPVFVHAPYLINPGTPDEGVAAKSVASLEHALRRSAEIGARGVVVHTGSAVSGGREAGLARVRERLLPLLERLGGEVPPVLLEPMAGQGQVLCATVDDLVPYFEALDWHGNVGVCLDTAHLFAAGHDISTREGMREALDRFGEVVGADRLRVIHGNDSKAPCGSNKDRHENIGAGFIGADAFGELFVHPVSAGVPIVVETPGPAAPHAADVATLKKLRDGKLGV</sequence>
<dbReference type="InterPro" id="IPR001719">
    <property type="entry name" value="AP_endonuc_2"/>
</dbReference>
<dbReference type="RefSeq" id="WP_073380935.1">
    <property type="nucleotide sequence ID" value="NZ_FQZK01000013.1"/>
</dbReference>
<dbReference type="OrthoDB" id="9805666at2"/>
<dbReference type="CDD" id="cd00019">
    <property type="entry name" value="AP2Ec"/>
    <property type="match status" value="1"/>
</dbReference>
<dbReference type="Proteomes" id="UP000184452">
    <property type="component" value="Unassembled WGS sequence"/>
</dbReference>
<comment type="similarity">
    <text evidence="1 7">Belongs to the AP endonuclease 2 family.</text>
</comment>
<evidence type="ECO:0000256" key="8">
    <source>
        <dbReference type="SAM" id="MobiDB-lite"/>
    </source>
</evidence>
<evidence type="ECO:0000313" key="10">
    <source>
        <dbReference type="EMBL" id="SHK05729.1"/>
    </source>
</evidence>
<keyword evidence="6 7" id="KW-0234">DNA repair</keyword>
<dbReference type="GO" id="GO:0003906">
    <property type="term" value="F:DNA-(apurinic or apyrimidinic site) endonuclease activity"/>
    <property type="evidence" value="ECO:0007669"/>
    <property type="project" value="TreeGrafter"/>
</dbReference>
<evidence type="ECO:0000256" key="2">
    <source>
        <dbReference type="ARBA" id="ARBA00022723"/>
    </source>
</evidence>
<comment type="cofactor">
    <cofactor evidence="7">
        <name>Zn(2+)</name>
        <dbReference type="ChEBI" id="CHEBI:29105"/>
    </cofactor>
    <text evidence="7">Binds 3 Zn(2+) ions.</text>
</comment>
<dbReference type="GO" id="GO:0008833">
    <property type="term" value="F:deoxyribonuclease IV (phage-T4-induced) activity"/>
    <property type="evidence" value="ECO:0007669"/>
    <property type="project" value="UniProtKB-UniRule"/>
</dbReference>
<organism evidence="10 11">
    <name type="scientific">Nocardiopsis flavescens</name>
    <dbReference type="NCBI Taxonomy" id="758803"/>
    <lineage>
        <taxon>Bacteria</taxon>
        <taxon>Bacillati</taxon>
        <taxon>Actinomycetota</taxon>
        <taxon>Actinomycetes</taxon>
        <taxon>Streptosporangiales</taxon>
        <taxon>Nocardiopsidaceae</taxon>
        <taxon>Nocardiopsis</taxon>
    </lineage>
</organism>
<dbReference type="PANTHER" id="PTHR21445:SF0">
    <property type="entry name" value="APURINIC-APYRIMIDINIC ENDONUCLEASE"/>
    <property type="match status" value="1"/>
</dbReference>
<protein>
    <recommendedName>
        <fullName evidence="7">Probable endonuclease 4</fullName>
        <ecNumber evidence="7">3.1.21.2</ecNumber>
    </recommendedName>
    <alternativeName>
        <fullName evidence="7">Endodeoxyribonuclease IV</fullName>
    </alternativeName>
    <alternativeName>
        <fullName evidence="7">Endonuclease IV</fullName>
    </alternativeName>
</protein>
<dbReference type="EC" id="3.1.21.2" evidence="7"/>
<keyword evidence="7" id="KW-0255">Endonuclease</keyword>
<feature type="binding site" evidence="7">
    <location>
        <position position="158"/>
    </location>
    <ligand>
        <name>Zn(2+)</name>
        <dbReference type="ChEBI" id="CHEBI:29105"/>
        <label>1</label>
    </ligand>
</feature>
<accession>A0A1M6PCR2</accession>
<evidence type="ECO:0000256" key="7">
    <source>
        <dbReference type="HAMAP-Rule" id="MF_00152"/>
    </source>
</evidence>
<proteinExistence type="inferred from homology"/>
<dbReference type="SMART" id="SM00518">
    <property type="entry name" value="AP2Ec"/>
    <property type="match status" value="1"/>
</dbReference>
<dbReference type="HAMAP" id="MF_00152">
    <property type="entry name" value="Nfo"/>
    <property type="match status" value="1"/>
</dbReference>
<dbReference type="STRING" id="758803.SAMN05421803_11326"/>
<dbReference type="SUPFAM" id="SSF51658">
    <property type="entry name" value="Xylose isomerase-like"/>
    <property type="match status" value="1"/>
</dbReference>
<dbReference type="PANTHER" id="PTHR21445">
    <property type="entry name" value="ENDONUCLEASE IV ENDODEOXYRIBONUCLEASE IV"/>
    <property type="match status" value="1"/>
</dbReference>
<evidence type="ECO:0000313" key="11">
    <source>
        <dbReference type="Proteomes" id="UP000184452"/>
    </source>
</evidence>
<feature type="region of interest" description="Disordered" evidence="8">
    <location>
        <begin position="1"/>
        <end position="24"/>
    </location>
</feature>
<evidence type="ECO:0000256" key="5">
    <source>
        <dbReference type="ARBA" id="ARBA00022833"/>
    </source>
</evidence>
<evidence type="ECO:0000256" key="3">
    <source>
        <dbReference type="ARBA" id="ARBA00022763"/>
    </source>
</evidence>